<evidence type="ECO:0000256" key="1">
    <source>
        <dbReference type="SAM" id="MobiDB-lite"/>
    </source>
</evidence>
<dbReference type="EMBL" id="BSXW01012425">
    <property type="protein sequence ID" value="GMF64621.1"/>
    <property type="molecule type" value="Genomic_DNA"/>
</dbReference>
<reference evidence="3" key="1">
    <citation type="submission" date="2023-04" db="EMBL/GenBank/DDBJ databases">
        <title>Phytophthora lilii NBRC 32176.</title>
        <authorList>
            <person name="Ichikawa N."/>
            <person name="Sato H."/>
            <person name="Tonouchi N."/>
        </authorList>
    </citation>
    <scope>NUCLEOTIDE SEQUENCE</scope>
    <source>
        <strain evidence="3">NBRC 32176</strain>
    </source>
</reference>
<accession>A0A9W7D9L6</accession>
<gene>
    <name evidence="3" type="ORF">Plil01_001740300</name>
</gene>
<feature type="signal peptide" evidence="2">
    <location>
        <begin position="1"/>
        <end position="20"/>
    </location>
</feature>
<name>A0A9W7D9L6_9STRA</name>
<sequence length="305" mass="34141">MRLHVTILLVNVALFASANAASALSASTNGVHQGRHLRATSTEDANKEERALSLSGFSKLKPPKPPGFQSVKTKLQLIGKSADEAFTLLNLHKAGDDLITLPQFRMWVKHAEDVIQVQPTMAIVSKLTNIYGDEGLAKMLEAARKIPSSNSVATKLQTEHMWIWLQDRKSPTDIFKLLNLHNGVNNLLVSLASPNANIWLRYIKFFNKYMATSGKQTTMMKTLLVIYGDEALSKMLEAATKVPHTNEFATHLQAAMFKQWLVDGKKPAQIWKMLNMEKATWTTNPDAQIWRGFLAYYKAHKPAQT</sequence>
<evidence type="ECO:0000313" key="3">
    <source>
        <dbReference type="EMBL" id="GMF64621.1"/>
    </source>
</evidence>
<proteinExistence type="predicted"/>
<dbReference type="OrthoDB" id="116824at2759"/>
<organism evidence="3 4">
    <name type="scientific">Phytophthora lilii</name>
    <dbReference type="NCBI Taxonomy" id="2077276"/>
    <lineage>
        <taxon>Eukaryota</taxon>
        <taxon>Sar</taxon>
        <taxon>Stramenopiles</taxon>
        <taxon>Oomycota</taxon>
        <taxon>Peronosporomycetes</taxon>
        <taxon>Peronosporales</taxon>
        <taxon>Peronosporaceae</taxon>
        <taxon>Phytophthora</taxon>
    </lineage>
</organism>
<dbReference type="Proteomes" id="UP001165083">
    <property type="component" value="Unassembled WGS sequence"/>
</dbReference>
<evidence type="ECO:0000313" key="4">
    <source>
        <dbReference type="Proteomes" id="UP001165083"/>
    </source>
</evidence>
<keyword evidence="2" id="KW-0732">Signal</keyword>
<dbReference type="AlphaFoldDB" id="A0A9W7D9L6"/>
<comment type="caution">
    <text evidence="3">The sequence shown here is derived from an EMBL/GenBank/DDBJ whole genome shotgun (WGS) entry which is preliminary data.</text>
</comment>
<evidence type="ECO:0000256" key="2">
    <source>
        <dbReference type="SAM" id="SignalP"/>
    </source>
</evidence>
<feature type="chain" id="PRO_5041000668" evidence="2">
    <location>
        <begin position="21"/>
        <end position="305"/>
    </location>
</feature>
<protein>
    <submittedName>
        <fullName evidence="3">Unnamed protein product</fullName>
    </submittedName>
</protein>
<feature type="region of interest" description="Disordered" evidence="1">
    <location>
        <begin position="29"/>
        <end position="48"/>
    </location>
</feature>
<keyword evidence="4" id="KW-1185">Reference proteome</keyword>